<dbReference type="Pfam" id="PF03301">
    <property type="entry name" value="Trp_dioxygenase"/>
    <property type="match status" value="1"/>
</dbReference>
<dbReference type="GO" id="GO:0046872">
    <property type="term" value="F:metal ion binding"/>
    <property type="evidence" value="ECO:0007669"/>
    <property type="project" value="UniProtKB-KW"/>
</dbReference>
<evidence type="ECO:0000256" key="2">
    <source>
        <dbReference type="ARBA" id="ARBA00022617"/>
    </source>
</evidence>
<dbReference type="GO" id="GO:0019442">
    <property type="term" value="P:L-tryptophan catabolic process to acetyl-CoA"/>
    <property type="evidence" value="ECO:0007669"/>
    <property type="project" value="TreeGrafter"/>
</dbReference>
<protein>
    <recommendedName>
        <fullName evidence="9">Tryptophan 2,3-dioxygenase</fullName>
        <shortName evidence="9">TDO</shortName>
        <ecNumber evidence="9">1.13.11.11</ecNumber>
    </recommendedName>
    <alternativeName>
        <fullName evidence="9">Tryptamin 2,3-dioxygenase</fullName>
    </alternativeName>
    <alternativeName>
        <fullName evidence="9">Tryptophan oxygenase</fullName>
        <shortName evidence="9">TO</shortName>
        <shortName evidence="9">TRPO</shortName>
    </alternativeName>
    <alternativeName>
        <fullName evidence="9">Tryptophan pyrrolase</fullName>
    </alternativeName>
    <alternativeName>
        <fullName evidence="9">Tryptophanase</fullName>
    </alternativeName>
</protein>
<dbReference type="GO" id="GO:0004833">
    <property type="term" value="F:L-tryptophan 2,3-dioxygenase activity"/>
    <property type="evidence" value="ECO:0007669"/>
    <property type="project" value="UniProtKB-UniRule"/>
</dbReference>
<dbReference type="PANTHER" id="PTHR10138:SF0">
    <property type="entry name" value="TRYPTOPHAN 2,3-DIOXYGENASE"/>
    <property type="match status" value="1"/>
</dbReference>
<dbReference type="InterPro" id="IPR037217">
    <property type="entry name" value="Trp/Indoleamine_2_3_dOase-like"/>
</dbReference>
<feature type="binding site" evidence="9">
    <location>
        <position position="119"/>
    </location>
    <ligand>
        <name>substrate</name>
    </ligand>
</feature>
<proteinExistence type="inferred from homology"/>
<keyword evidence="3 9" id="KW-0479">Metal-binding</keyword>
<dbReference type="GO" id="GO:0019441">
    <property type="term" value="P:L-tryptophan catabolic process to kynurenine"/>
    <property type="evidence" value="ECO:0007669"/>
    <property type="project" value="UniProtKB-UniRule"/>
</dbReference>
<evidence type="ECO:0000256" key="1">
    <source>
        <dbReference type="ARBA" id="ARBA00011881"/>
    </source>
</evidence>
<name>A0AA52EIJ1_9PROT</name>
<evidence type="ECO:0000256" key="9">
    <source>
        <dbReference type="HAMAP-Rule" id="MF_01972"/>
    </source>
</evidence>
<organism evidence="10 11">
    <name type="scientific">Temperatibacter marinus</name>
    <dbReference type="NCBI Taxonomy" id="1456591"/>
    <lineage>
        <taxon>Bacteria</taxon>
        <taxon>Pseudomonadati</taxon>
        <taxon>Pseudomonadota</taxon>
        <taxon>Alphaproteobacteria</taxon>
        <taxon>Kordiimonadales</taxon>
        <taxon>Temperatibacteraceae</taxon>
        <taxon>Temperatibacter</taxon>
    </lineage>
</organism>
<feature type="binding site" evidence="9">
    <location>
        <position position="115"/>
    </location>
    <ligand>
        <name>substrate</name>
    </ligand>
</feature>
<comment type="subunit">
    <text evidence="1 9">Homotetramer.</text>
</comment>
<comment type="pathway">
    <text evidence="9">Amino-acid degradation; L-tryptophan degradation via kynurenine pathway; L-kynurenine from L-tryptophan: step 1/2.</text>
</comment>
<evidence type="ECO:0000313" key="10">
    <source>
        <dbReference type="EMBL" id="WND03445.1"/>
    </source>
</evidence>
<dbReference type="Gene3D" id="1.20.58.480">
    <property type="match status" value="1"/>
</dbReference>
<evidence type="ECO:0000256" key="4">
    <source>
        <dbReference type="ARBA" id="ARBA00022964"/>
    </source>
</evidence>
<dbReference type="RefSeq" id="WP_310799298.1">
    <property type="nucleotide sequence ID" value="NZ_CP123872.1"/>
</dbReference>
<comment type="catalytic activity">
    <reaction evidence="8 9">
        <text>L-tryptophan + O2 = N-formyl-L-kynurenine</text>
        <dbReference type="Rhea" id="RHEA:24536"/>
        <dbReference type="ChEBI" id="CHEBI:15379"/>
        <dbReference type="ChEBI" id="CHEBI:57912"/>
        <dbReference type="ChEBI" id="CHEBI:58629"/>
        <dbReference type="EC" id="1.13.11.11"/>
    </reaction>
</comment>
<evidence type="ECO:0000256" key="8">
    <source>
        <dbReference type="ARBA" id="ARBA00050412"/>
    </source>
</evidence>
<evidence type="ECO:0000256" key="6">
    <source>
        <dbReference type="ARBA" id="ARBA00023004"/>
    </source>
</evidence>
<evidence type="ECO:0000256" key="5">
    <source>
        <dbReference type="ARBA" id="ARBA00023002"/>
    </source>
</evidence>
<evidence type="ECO:0000256" key="3">
    <source>
        <dbReference type="ARBA" id="ARBA00022723"/>
    </source>
</evidence>
<dbReference type="SUPFAM" id="SSF140959">
    <property type="entry name" value="Indolic compounds 2,3-dioxygenase-like"/>
    <property type="match status" value="1"/>
</dbReference>
<keyword evidence="5 9" id="KW-0560">Oxidoreductase</keyword>
<reference evidence="10" key="1">
    <citation type="submission" date="2023-04" db="EMBL/GenBank/DDBJ databases">
        <title>Complete genome sequence of Temperatibacter marinus.</title>
        <authorList>
            <person name="Rong J.-C."/>
            <person name="Yi M.-L."/>
            <person name="Zhao Q."/>
        </authorList>
    </citation>
    <scope>NUCLEOTIDE SEQUENCE</scope>
    <source>
        <strain evidence="10">NBRC 110045</strain>
    </source>
</reference>
<dbReference type="EC" id="1.13.11.11" evidence="9"/>
<dbReference type="PANTHER" id="PTHR10138">
    <property type="entry name" value="TRYPTOPHAN 2,3-DIOXYGENASE"/>
    <property type="match status" value="1"/>
</dbReference>
<dbReference type="EMBL" id="CP123872">
    <property type="protein sequence ID" value="WND03445.1"/>
    <property type="molecule type" value="Genomic_DNA"/>
</dbReference>
<dbReference type="GO" id="GO:0020037">
    <property type="term" value="F:heme binding"/>
    <property type="evidence" value="ECO:0007669"/>
    <property type="project" value="UniProtKB-UniRule"/>
</dbReference>
<dbReference type="AlphaFoldDB" id="A0AA52EIJ1"/>
<dbReference type="InterPro" id="IPR017485">
    <property type="entry name" value="Trp_2-3-dOase_bac"/>
</dbReference>
<dbReference type="KEGG" id="tmk:QGN29_03550"/>
<feature type="binding site" evidence="9">
    <location>
        <begin position="53"/>
        <end position="57"/>
    </location>
    <ligand>
        <name>substrate</name>
    </ligand>
</feature>
<comment type="similarity">
    <text evidence="9">Belongs to the tryptophan 2,3-dioxygenase family.</text>
</comment>
<dbReference type="HAMAP" id="MF_01972">
    <property type="entry name" value="T23O"/>
    <property type="match status" value="1"/>
</dbReference>
<dbReference type="NCBIfam" id="TIGR03036">
    <property type="entry name" value="trp_2_3_diox"/>
    <property type="match status" value="1"/>
</dbReference>
<keyword evidence="7 9" id="KW-0823">Tryptophan catabolism</keyword>
<comment type="cofactor">
    <cofactor evidence="9">
        <name>heme</name>
        <dbReference type="ChEBI" id="CHEBI:30413"/>
    </cofactor>
    <text evidence="9">Binds 1 heme group per subunit.</text>
</comment>
<sequence>MTDQKDLTKTSIDISEETDIHWSQDISYGGYLKLGKLLECQEPLSDEHDEMLFIVIHQSAELWMKCCIHELMAAMECVKKNTLGPAFKMLSRIARIQAQLEQSWDVLSTLTPADYAKFRDQLGQSSGFQSYQYRTIEFALGNKNAAMINAHKDNPKRYDALSATLHAPSFYDLVIALLAKRGFPISKTQLQRDFSQPYVADESVENAWLQIYRNPEKEWELYELAEKLVDLEHQFHSWRFSHMKTVERIIGYKQGTGGTGGVSYLVKALDIRFFPELWTARTKI</sequence>
<keyword evidence="4 9" id="KW-0223">Dioxygenase</keyword>
<dbReference type="Proteomes" id="UP001268683">
    <property type="component" value="Chromosome"/>
</dbReference>
<accession>A0AA52EIJ1</accession>
<feature type="binding site" evidence="9">
    <location>
        <position position="256"/>
    </location>
    <ligand>
        <name>substrate</name>
    </ligand>
</feature>
<evidence type="ECO:0000256" key="7">
    <source>
        <dbReference type="ARBA" id="ARBA00023079"/>
    </source>
</evidence>
<gene>
    <name evidence="9 10" type="primary">kynA</name>
    <name evidence="10" type="ORF">QGN29_03550</name>
</gene>
<evidence type="ECO:0000313" key="11">
    <source>
        <dbReference type="Proteomes" id="UP001268683"/>
    </source>
</evidence>
<feature type="binding site" description="axial binding residue" evidence="9">
    <location>
        <position position="242"/>
    </location>
    <ligand>
        <name>heme</name>
        <dbReference type="ChEBI" id="CHEBI:30413"/>
    </ligand>
    <ligandPart>
        <name>Fe</name>
        <dbReference type="ChEBI" id="CHEBI:18248"/>
    </ligandPart>
</feature>
<keyword evidence="6 9" id="KW-0408">Iron</keyword>
<dbReference type="FunFam" id="1.20.58.480:FF:000001">
    <property type="entry name" value="Tryptophan 2,3-dioxygenase"/>
    <property type="match status" value="1"/>
</dbReference>
<dbReference type="InterPro" id="IPR004981">
    <property type="entry name" value="Trp_2_3_dOase"/>
</dbReference>
<keyword evidence="11" id="KW-1185">Reference proteome</keyword>
<comment type="function">
    <text evidence="9">Heme-dependent dioxygenase that catalyzes the oxidative cleavage of the L-tryptophan (L-Trp) pyrrole ring and converts L-tryptophan to N-formyl-L-kynurenine. Catalyzes the oxidative cleavage of the indole moiety.</text>
</comment>
<keyword evidence="2 9" id="KW-0349">Heme</keyword>